<organism evidence="4 5">
    <name type="scientific">Vitis vinifera</name>
    <name type="common">Grape</name>
    <dbReference type="NCBI Taxonomy" id="29760"/>
    <lineage>
        <taxon>Eukaryota</taxon>
        <taxon>Viridiplantae</taxon>
        <taxon>Streptophyta</taxon>
        <taxon>Embryophyta</taxon>
        <taxon>Tracheophyta</taxon>
        <taxon>Spermatophyta</taxon>
        <taxon>Magnoliopsida</taxon>
        <taxon>eudicotyledons</taxon>
        <taxon>Gunneridae</taxon>
        <taxon>Pentapetalae</taxon>
        <taxon>rosids</taxon>
        <taxon>Vitales</taxon>
        <taxon>Vitaceae</taxon>
        <taxon>Viteae</taxon>
        <taxon>Vitis</taxon>
    </lineage>
</organism>
<feature type="domain" description="PGG" evidence="3">
    <location>
        <begin position="580"/>
        <end position="690"/>
    </location>
</feature>
<keyword evidence="2" id="KW-0472">Membrane</keyword>
<keyword evidence="5" id="KW-1185">Reference proteome</keyword>
<evidence type="ECO:0000256" key="2">
    <source>
        <dbReference type="SAM" id="Phobius"/>
    </source>
</evidence>
<feature type="transmembrane region" description="Helical" evidence="2">
    <location>
        <begin position="210"/>
        <end position="230"/>
    </location>
</feature>
<dbReference type="Pfam" id="PF00023">
    <property type="entry name" value="Ank"/>
    <property type="match status" value="1"/>
</dbReference>
<gene>
    <name evidence="4" type="ORF">VitviT2T_016993</name>
</gene>
<feature type="transmembrane region" description="Helical" evidence="2">
    <location>
        <begin position="622"/>
        <end position="648"/>
    </location>
</feature>
<dbReference type="Gene3D" id="1.25.40.20">
    <property type="entry name" value="Ankyrin repeat-containing domain"/>
    <property type="match status" value="3"/>
</dbReference>
<accession>A0ABY9CT86</accession>
<dbReference type="Pfam" id="PF13962">
    <property type="entry name" value="PGG"/>
    <property type="match status" value="1"/>
</dbReference>
<name>A0ABY9CT86_VITVI</name>
<feature type="region of interest" description="Disordered" evidence="1">
    <location>
        <begin position="240"/>
        <end position="261"/>
    </location>
</feature>
<dbReference type="InterPro" id="IPR002110">
    <property type="entry name" value="Ankyrin_rpt"/>
</dbReference>
<evidence type="ECO:0000259" key="3">
    <source>
        <dbReference type="Pfam" id="PF13962"/>
    </source>
</evidence>
<keyword evidence="2" id="KW-0812">Transmembrane</keyword>
<reference evidence="4 5" key="1">
    <citation type="journal article" date="2023" name="Hortic Res">
        <title>The complete reference genome for grapevine (Vitis vinifera L.) genetics and breeding.</title>
        <authorList>
            <person name="Shi X."/>
            <person name="Cao S."/>
            <person name="Wang X."/>
            <person name="Huang S."/>
            <person name="Wang Y."/>
            <person name="Liu Z."/>
            <person name="Liu W."/>
            <person name="Leng X."/>
            <person name="Peng Y."/>
            <person name="Wang N."/>
            <person name="Wang Y."/>
            <person name="Ma Z."/>
            <person name="Xu X."/>
            <person name="Zhang F."/>
            <person name="Xue H."/>
            <person name="Zhong H."/>
            <person name="Wang Y."/>
            <person name="Zhang K."/>
            <person name="Velt A."/>
            <person name="Avia K."/>
            <person name="Holtgrawe D."/>
            <person name="Grimplet J."/>
            <person name="Matus J.T."/>
            <person name="Ware D."/>
            <person name="Wu X."/>
            <person name="Wang H."/>
            <person name="Liu C."/>
            <person name="Fang Y."/>
            <person name="Rustenholz C."/>
            <person name="Cheng Z."/>
            <person name="Xiao H."/>
            <person name="Zhou Y."/>
        </authorList>
    </citation>
    <scope>NUCLEOTIDE SEQUENCE [LARGE SCALE GENOMIC DNA]</scope>
    <source>
        <strain evidence="5">cv. Pinot noir / PN40024</strain>
        <tissue evidence="4">Leaf</tissue>
    </source>
</reference>
<evidence type="ECO:0000313" key="5">
    <source>
        <dbReference type="Proteomes" id="UP001227230"/>
    </source>
</evidence>
<feature type="compositionally biased region" description="Polar residues" evidence="1">
    <location>
        <begin position="240"/>
        <end position="252"/>
    </location>
</feature>
<dbReference type="Proteomes" id="UP001227230">
    <property type="component" value="Chromosome 11"/>
</dbReference>
<sequence>MQWFDERVLFKVVMEYQWEEVVDIIKEHSPCASVRITTSKDTALHLAVSDGREEILEHLVQVLGDKAKDALKIKNDHGNTPLHLAAALGNKRMCQCITDVNKDLVGQRNDDGHTPLFLTALYGKVDAFTFFCQICLPKGIQEYYRGARGESILHTAINGEHFKLALLILNNYEELMFTKDEKGMTPLHLLARQQSRNTESRRDRWFPPNYGTYCYFLNLIYSVLLVIFGWGKLVSNSRANGENAKNSGQRGNAETGLAGNARELPPGYKDIQKIKHIKEKHVWSLQIVKKMLDTAGNSGDDAAGRFGKSNQETSDMDLIHEPSLEETKQSEMRQVWSLQIVKKMLNSAGNSGNDAAGRFGKSNQETFDMDLIHEPSLEETKQSDMRQVWSLQIVKKMLNSAGNSGNDAAGRFGKSNQETFDMDLIHELPPEETKQPEMDRTETPILTAASNGIIEMVELILNRFPTAIYDKNSKKKNIVLLAAENRQPHLFDLLKHKKINETVFHAVDSDGNSALHLAANYNQSLNPWTIPGTALQMQWEIKWYESCVGPNSLMLYNNKGKTAMEIFTETHKQLIKEGGEWLLKTSDSCSVVAALIATVAFTASATVPGSTEKGKPVLENDLAFRVFSISSLVSLCFSVTALIMFLLILSSRYQVSEFKMGLPKKLLLGISSLLISIAAVLVSFCTGHFFILNDQLRSVAVPIYAVTCLPATIFALGQLPLYIDLICAIFTKVPVALYNGKFAGKKEKF</sequence>
<dbReference type="EMBL" id="CP126658">
    <property type="protein sequence ID" value="WJZ98477.1"/>
    <property type="molecule type" value="Genomic_DNA"/>
</dbReference>
<evidence type="ECO:0000313" key="4">
    <source>
        <dbReference type="EMBL" id="WJZ98477.1"/>
    </source>
</evidence>
<dbReference type="PANTHER" id="PTHR24177">
    <property type="entry name" value="CASKIN"/>
    <property type="match status" value="1"/>
</dbReference>
<dbReference type="SUPFAM" id="SSF48403">
    <property type="entry name" value="Ankyrin repeat"/>
    <property type="match status" value="2"/>
</dbReference>
<evidence type="ECO:0000256" key="1">
    <source>
        <dbReference type="SAM" id="MobiDB-lite"/>
    </source>
</evidence>
<dbReference type="SMART" id="SM00248">
    <property type="entry name" value="ANK"/>
    <property type="match status" value="5"/>
</dbReference>
<proteinExistence type="predicted"/>
<keyword evidence="2" id="KW-1133">Transmembrane helix</keyword>
<feature type="transmembrane region" description="Helical" evidence="2">
    <location>
        <begin position="668"/>
        <end position="692"/>
    </location>
</feature>
<dbReference type="InterPro" id="IPR036770">
    <property type="entry name" value="Ankyrin_rpt-contain_sf"/>
</dbReference>
<feature type="transmembrane region" description="Helical" evidence="2">
    <location>
        <begin position="699"/>
        <end position="716"/>
    </location>
</feature>
<dbReference type="PANTHER" id="PTHR24177:SF103">
    <property type="entry name" value="PGG DOMAIN-CONTAINING PROTEIN"/>
    <property type="match status" value="1"/>
</dbReference>
<dbReference type="InterPro" id="IPR026961">
    <property type="entry name" value="PGG_dom"/>
</dbReference>
<protein>
    <recommendedName>
        <fullName evidence="3">PGG domain-containing protein</fullName>
    </recommendedName>
</protein>
<feature type="transmembrane region" description="Helical" evidence="2">
    <location>
        <begin position="591"/>
        <end position="610"/>
    </location>
</feature>